<sequence>MDETGSDHRENWASTTPIIGALPTGYNYKKFGNVWDSKYGIETYLGGQYLRFGEVYEEIFENAKFMANVNGAIKSTDLEYYSGFCKNDNSSCYLSVLQSRETNETYTVNFTDEVADAECFAKGHNLECEIKGQTVYLKSYDQYRTAVIKFRMKSWIKAEETPKITPPPPTSQPTQSLQPLKSNETYAIKSTLTQTITQTDIQTTQITITKENSTFVETEIVTWIHTFVETFFYTSVIFISELEGISKSRLTPPQIILISSIIIVSLFTLAIIGITLWRKSRKNIDDNSDSETDLSDVNQTVDMGMSKSIVLDPEAPICINYENDEDEVFLNRDF</sequence>
<dbReference type="VEuPathDB" id="TrichDB:TVAGG3_0683980"/>
<gene>
    <name evidence="2" type="ORF">TVAG_219970</name>
</gene>
<proteinExistence type="predicted"/>
<evidence type="ECO:0000313" key="3">
    <source>
        <dbReference type="Proteomes" id="UP000001542"/>
    </source>
</evidence>
<keyword evidence="1" id="KW-0812">Transmembrane</keyword>
<reference evidence="2" key="1">
    <citation type="submission" date="2006-10" db="EMBL/GenBank/DDBJ databases">
        <authorList>
            <person name="Amadeo P."/>
            <person name="Zhao Q."/>
            <person name="Wortman J."/>
            <person name="Fraser-Liggett C."/>
            <person name="Carlton J."/>
        </authorList>
    </citation>
    <scope>NUCLEOTIDE SEQUENCE</scope>
    <source>
        <strain evidence="2">G3</strain>
    </source>
</reference>
<dbReference type="InParanoid" id="A2DXV3"/>
<dbReference type="VEuPathDB" id="TrichDB:TVAG_219970"/>
<keyword evidence="1" id="KW-0472">Membrane</keyword>
<accession>A2DXV3</accession>
<evidence type="ECO:0000313" key="2">
    <source>
        <dbReference type="EMBL" id="EAY14813.1"/>
    </source>
</evidence>
<dbReference type="AlphaFoldDB" id="A2DXV3"/>
<reference evidence="2" key="2">
    <citation type="journal article" date="2007" name="Science">
        <title>Draft genome sequence of the sexually transmitted pathogen Trichomonas vaginalis.</title>
        <authorList>
            <person name="Carlton J.M."/>
            <person name="Hirt R.P."/>
            <person name="Silva J.C."/>
            <person name="Delcher A.L."/>
            <person name="Schatz M."/>
            <person name="Zhao Q."/>
            <person name="Wortman J.R."/>
            <person name="Bidwell S.L."/>
            <person name="Alsmark U.C.M."/>
            <person name="Besteiro S."/>
            <person name="Sicheritz-Ponten T."/>
            <person name="Noel C.J."/>
            <person name="Dacks J.B."/>
            <person name="Foster P.G."/>
            <person name="Simillion C."/>
            <person name="Van de Peer Y."/>
            <person name="Miranda-Saavedra D."/>
            <person name="Barton G.J."/>
            <person name="Westrop G.D."/>
            <person name="Mueller S."/>
            <person name="Dessi D."/>
            <person name="Fiori P.L."/>
            <person name="Ren Q."/>
            <person name="Paulsen I."/>
            <person name="Zhang H."/>
            <person name="Bastida-Corcuera F.D."/>
            <person name="Simoes-Barbosa A."/>
            <person name="Brown M.T."/>
            <person name="Hayes R.D."/>
            <person name="Mukherjee M."/>
            <person name="Okumura C.Y."/>
            <person name="Schneider R."/>
            <person name="Smith A.J."/>
            <person name="Vanacova S."/>
            <person name="Villalvazo M."/>
            <person name="Haas B.J."/>
            <person name="Pertea M."/>
            <person name="Feldblyum T.V."/>
            <person name="Utterback T.R."/>
            <person name="Shu C.L."/>
            <person name="Osoegawa K."/>
            <person name="de Jong P.J."/>
            <person name="Hrdy I."/>
            <person name="Horvathova L."/>
            <person name="Zubacova Z."/>
            <person name="Dolezal P."/>
            <person name="Malik S.B."/>
            <person name="Logsdon J.M. Jr."/>
            <person name="Henze K."/>
            <person name="Gupta A."/>
            <person name="Wang C.C."/>
            <person name="Dunne R.L."/>
            <person name="Upcroft J.A."/>
            <person name="Upcroft P."/>
            <person name="White O."/>
            <person name="Salzberg S.L."/>
            <person name="Tang P."/>
            <person name="Chiu C.-H."/>
            <person name="Lee Y.-S."/>
            <person name="Embley T.M."/>
            <person name="Coombs G.H."/>
            <person name="Mottram J.C."/>
            <person name="Tachezy J."/>
            <person name="Fraser-Liggett C.M."/>
            <person name="Johnson P.J."/>
        </authorList>
    </citation>
    <scope>NUCLEOTIDE SEQUENCE [LARGE SCALE GENOMIC DNA]</scope>
    <source>
        <strain evidence="2">G3</strain>
    </source>
</reference>
<name>A2DXV3_TRIV3</name>
<organism evidence="2 3">
    <name type="scientific">Trichomonas vaginalis (strain ATCC PRA-98 / G3)</name>
    <dbReference type="NCBI Taxonomy" id="412133"/>
    <lineage>
        <taxon>Eukaryota</taxon>
        <taxon>Metamonada</taxon>
        <taxon>Parabasalia</taxon>
        <taxon>Trichomonadida</taxon>
        <taxon>Trichomonadidae</taxon>
        <taxon>Trichomonas</taxon>
    </lineage>
</organism>
<dbReference type="KEGG" id="tva:4772810"/>
<evidence type="ECO:0000256" key="1">
    <source>
        <dbReference type="SAM" id="Phobius"/>
    </source>
</evidence>
<feature type="transmembrane region" description="Helical" evidence="1">
    <location>
        <begin position="255"/>
        <end position="277"/>
    </location>
</feature>
<dbReference type="EMBL" id="DS113265">
    <property type="protein sequence ID" value="EAY14813.1"/>
    <property type="molecule type" value="Genomic_DNA"/>
</dbReference>
<keyword evidence="1" id="KW-1133">Transmembrane helix</keyword>
<protein>
    <submittedName>
        <fullName evidence="2">Uncharacterized protein</fullName>
    </submittedName>
</protein>
<keyword evidence="3" id="KW-1185">Reference proteome</keyword>
<dbReference type="RefSeq" id="XP_001327036.1">
    <property type="nucleotide sequence ID" value="XM_001327001.1"/>
</dbReference>
<dbReference type="Proteomes" id="UP000001542">
    <property type="component" value="Unassembled WGS sequence"/>
</dbReference>
<dbReference type="SMR" id="A2DXV3"/>